<evidence type="ECO:0000313" key="3">
    <source>
        <dbReference type="Proteomes" id="UP000196138"/>
    </source>
</evidence>
<dbReference type="InterPro" id="IPR009739">
    <property type="entry name" value="LprI-like_N"/>
</dbReference>
<name>A0A1Y0ET60_9BURK</name>
<dbReference type="Pfam" id="PF07007">
    <property type="entry name" value="LprI"/>
    <property type="match status" value="1"/>
</dbReference>
<accession>A0A1Y0ET60</accession>
<organism evidence="2 3">
    <name type="scientific">Comamonas serinivorans</name>
    <dbReference type="NCBI Taxonomy" id="1082851"/>
    <lineage>
        <taxon>Bacteria</taxon>
        <taxon>Pseudomonadati</taxon>
        <taxon>Pseudomonadota</taxon>
        <taxon>Betaproteobacteria</taxon>
        <taxon>Burkholderiales</taxon>
        <taxon>Comamonadaceae</taxon>
        <taxon>Comamonas</taxon>
    </lineage>
</organism>
<keyword evidence="3" id="KW-1185">Reference proteome</keyword>
<protein>
    <recommendedName>
        <fullName evidence="1">Lysozyme inhibitor LprI-like N-terminal domain-containing protein</fullName>
    </recommendedName>
</protein>
<reference evidence="2 3" key="1">
    <citation type="submission" date="2017-05" db="EMBL/GenBank/DDBJ databases">
        <authorList>
            <person name="Song R."/>
            <person name="Chenine A.L."/>
            <person name="Ruprecht R.M."/>
        </authorList>
    </citation>
    <scope>NUCLEOTIDE SEQUENCE [LARGE SCALE GENOMIC DNA]</scope>
    <source>
        <strain evidence="2 3">DSM 26136</strain>
    </source>
</reference>
<evidence type="ECO:0000259" key="1">
    <source>
        <dbReference type="Pfam" id="PF07007"/>
    </source>
</evidence>
<dbReference type="OrthoDB" id="7340239at2"/>
<dbReference type="RefSeq" id="WP_087284691.1">
    <property type="nucleotide sequence ID" value="NZ_CP021455.1"/>
</dbReference>
<gene>
    <name evidence="2" type="ORF">CCO03_13655</name>
</gene>
<feature type="domain" description="Lysozyme inhibitor LprI-like N-terminal" evidence="1">
    <location>
        <begin position="66"/>
        <end position="149"/>
    </location>
</feature>
<sequence length="164" mass="18183">MPFRSCLAPWFQPPALRQLRRRGGAPRVGALSPPHAWVLAAVGALCLAWTAPAAAQAGARCNPQGSVDEVNACSVRDFQQADTAIQVLYGDVMRIQPAHERPALRKEQTAWAREREARCRQQTAAQQARPEWPRLLHECLTRVTQERRAGLMRWMSADTPAAAP</sequence>
<dbReference type="KEGG" id="cser:CCO03_13655"/>
<dbReference type="EMBL" id="CP021455">
    <property type="protein sequence ID" value="ARU06857.1"/>
    <property type="molecule type" value="Genomic_DNA"/>
</dbReference>
<dbReference type="Gene3D" id="1.20.1270.180">
    <property type="match status" value="1"/>
</dbReference>
<proteinExistence type="predicted"/>
<evidence type="ECO:0000313" key="2">
    <source>
        <dbReference type="EMBL" id="ARU06857.1"/>
    </source>
</evidence>
<dbReference type="Proteomes" id="UP000196138">
    <property type="component" value="Chromosome"/>
</dbReference>
<dbReference type="AlphaFoldDB" id="A0A1Y0ET60"/>